<keyword evidence="2" id="KW-0732">Signal</keyword>
<gene>
    <name evidence="4" type="ORF">MPOCJGCO_3498</name>
</gene>
<dbReference type="Proteomes" id="UP001055057">
    <property type="component" value="Unassembled WGS sequence"/>
</dbReference>
<accession>A0ABQ4U283</accession>
<evidence type="ECO:0000313" key="4">
    <source>
        <dbReference type="EMBL" id="GJE61376.1"/>
    </source>
</evidence>
<evidence type="ECO:0000259" key="3">
    <source>
        <dbReference type="Pfam" id="PF05239"/>
    </source>
</evidence>
<name>A0ABQ4U283_9HYPH</name>
<comment type="caution">
    <text evidence="4">The sequence shown here is derived from an EMBL/GenBank/DDBJ whole genome shotgun (WGS) entry which is preliminary data.</text>
</comment>
<dbReference type="InterPro" id="IPR027275">
    <property type="entry name" value="PRC-brl_dom"/>
</dbReference>
<feature type="domain" description="PRC-barrel" evidence="3">
    <location>
        <begin position="62"/>
        <end position="141"/>
    </location>
</feature>
<protein>
    <recommendedName>
        <fullName evidence="3">PRC-barrel domain-containing protein</fullName>
    </recommendedName>
</protein>
<dbReference type="Gene3D" id="2.30.30.240">
    <property type="entry name" value="PRC-barrel domain"/>
    <property type="match status" value="1"/>
</dbReference>
<dbReference type="EMBL" id="BPRB01000207">
    <property type="protein sequence ID" value="GJE61376.1"/>
    <property type="molecule type" value="Genomic_DNA"/>
</dbReference>
<feature type="signal peptide" evidence="2">
    <location>
        <begin position="1"/>
        <end position="20"/>
    </location>
</feature>
<evidence type="ECO:0000256" key="2">
    <source>
        <dbReference type="SAM" id="SignalP"/>
    </source>
</evidence>
<sequence length="171" mass="17658">MRRAFAGTLFFLAGANLALAQSDPAPATPPAAPAETPVAPVPAKPATFTGDQRPTFVAQTPDEMVASKLIGLSIQNASNETIGAIADVVLDESARVKAWVVGVGGFLGIGTKYVAVDPSAMRLDRSDAKNLKATINTDKDQLRAAPEYVYLGKEKPASAQGGADPATTPKP</sequence>
<reference evidence="4" key="2">
    <citation type="submission" date="2021-08" db="EMBL/GenBank/DDBJ databases">
        <authorList>
            <person name="Tani A."/>
            <person name="Ola A."/>
            <person name="Ogura Y."/>
            <person name="Katsura K."/>
            <person name="Hayashi T."/>
        </authorList>
    </citation>
    <scope>NUCLEOTIDE SEQUENCE</scope>
    <source>
        <strain evidence="4">DSM 23632</strain>
    </source>
</reference>
<proteinExistence type="predicted"/>
<reference evidence="4" key="1">
    <citation type="journal article" date="2021" name="Front. Microbiol.">
        <title>Comprehensive Comparative Genomics and Phenotyping of Methylobacterium Species.</title>
        <authorList>
            <person name="Alessa O."/>
            <person name="Ogura Y."/>
            <person name="Fujitani Y."/>
            <person name="Takami H."/>
            <person name="Hayashi T."/>
            <person name="Sahin N."/>
            <person name="Tani A."/>
        </authorList>
    </citation>
    <scope>NUCLEOTIDE SEQUENCE</scope>
    <source>
        <strain evidence="4">DSM 23632</strain>
    </source>
</reference>
<dbReference type="Pfam" id="PF05239">
    <property type="entry name" value="PRC"/>
    <property type="match status" value="1"/>
</dbReference>
<evidence type="ECO:0000313" key="5">
    <source>
        <dbReference type="Proteomes" id="UP001055057"/>
    </source>
</evidence>
<evidence type="ECO:0000256" key="1">
    <source>
        <dbReference type="SAM" id="MobiDB-lite"/>
    </source>
</evidence>
<dbReference type="PANTHER" id="PTHR36505:SF1">
    <property type="entry name" value="BLR1072 PROTEIN"/>
    <property type="match status" value="1"/>
</dbReference>
<feature type="chain" id="PRO_5045636877" description="PRC-barrel domain-containing protein" evidence="2">
    <location>
        <begin position="21"/>
        <end position="171"/>
    </location>
</feature>
<feature type="region of interest" description="Disordered" evidence="1">
    <location>
        <begin position="152"/>
        <end position="171"/>
    </location>
</feature>
<organism evidence="4 5">
    <name type="scientific">Methylobacterium trifolii</name>
    <dbReference type="NCBI Taxonomy" id="1003092"/>
    <lineage>
        <taxon>Bacteria</taxon>
        <taxon>Pseudomonadati</taxon>
        <taxon>Pseudomonadota</taxon>
        <taxon>Alphaproteobacteria</taxon>
        <taxon>Hyphomicrobiales</taxon>
        <taxon>Methylobacteriaceae</taxon>
        <taxon>Methylobacterium</taxon>
    </lineage>
</organism>
<dbReference type="PANTHER" id="PTHR36505">
    <property type="entry name" value="BLR1072 PROTEIN"/>
    <property type="match status" value="1"/>
</dbReference>
<dbReference type="SUPFAM" id="SSF50346">
    <property type="entry name" value="PRC-barrel domain"/>
    <property type="match status" value="1"/>
</dbReference>
<keyword evidence="5" id="KW-1185">Reference proteome</keyword>
<dbReference type="InterPro" id="IPR011033">
    <property type="entry name" value="PRC_barrel-like_sf"/>
</dbReference>
<dbReference type="RefSeq" id="WP_238183939.1">
    <property type="nucleotide sequence ID" value="NZ_BPRB01000207.1"/>
</dbReference>